<comment type="catalytic activity">
    <reaction evidence="3">
        <text>L-allo-threonine + NADP(+) = aminoacetone + CO2 + NADPH</text>
        <dbReference type="Rhea" id="RHEA:43524"/>
        <dbReference type="ChEBI" id="CHEBI:16526"/>
        <dbReference type="ChEBI" id="CHEBI:57783"/>
        <dbReference type="ChEBI" id="CHEBI:58320"/>
        <dbReference type="ChEBI" id="CHEBI:58349"/>
        <dbReference type="ChEBI" id="CHEBI:58585"/>
        <dbReference type="EC" id="1.1.1.381"/>
    </reaction>
</comment>
<protein>
    <recommendedName>
        <fullName evidence="6">NADP-dependent 3-hydroxy acid dehydrogenase YdfG</fullName>
        <ecNumber evidence="4">1.1.1.298</ecNumber>
        <ecNumber evidence="5">1.1.1.381</ecNumber>
    </recommendedName>
    <alternativeName>
        <fullName evidence="8">L-allo-threonine dehydrogenase</fullName>
    </alternativeName>
    <alternativeName>
        <fullName evidence="7">Malonic semialdehyde reductase</fullName>
    </alternativeName>
</protein>
<dbReference type="GO" id="GO:0035527">
    <property type="term" value="F:3-hydroxypropionate dehydrogenase (NADP+) activity"/>
    <property type="evidence" value="ECO:0007669"/>
    <property type="project" value="UniProtKB-EC"/>
</dbReference>
<evidence type="ECO:0000256" key="8">
    <source>
        <dbReference type="ARBA" id="ARBA00044349"/>
    </source>
</evidence>
<comment type="catalytic activity">
    <reaction evidence="10">
        <text>3-hydroxypropanoate + NADP(+) = 3-oxopropanoate + NADPH + H(+)</text>
        <dbReference type="Rhea" id="RHEA:26438"/>
        <dbReference type="ChEBI" id="CHEBI:15378"/>
        <dbReference type="ChEBI" id="CHEBI:16510"/>
        <dbReference type="ChEBI" id="CHEBI:33190"/>
        <dbReference type="ChEBI" id="CHEBI:57783"/>
        <dbReference type="ChEBI" id="CHEBI:58349"/>
        <dbReference type="EC" id="1.1.1.298"/>
    </reaction>
</comment>
<evidence type="ECO:0000313" key="12">
    <source>
        <dbReference type="Proteomes" id="UP000095598"/>
    </source>
</evidence>
<accession>A0A173RNZ6</accession>
<comment type="function">
    <text evidence="9">NADP-dependent dehydrogenase with broad substrate specificity acting on 3-hydroxy acids. Catalyzes the NADP-dependent oxidation of L-allo-threonine to L-2-amino-3-keto-butyrate, which is spontaneously decarboxylated into aminoacetone. Also acts on D-threonine, L-serine, D-serine, D-3-hydroxyisobutyrate, L-3-hydroxyisobutyrate, D-glycerate and L-glycerate. Able to catalyze the reduction of the malonic semialdehyde to 3-hydroxypropionic acid. YdfG is apparently supplementing RutE, the presumed malonic semialdehyde reductase involved in pyrimidine degradation since both are able to detoxify malonic semialdehyde.</text>
</comment>
<evidence type="ECO:0000256" key="3">
    <source>
        <dbReference type="ARBA" id="ARBA00043812"/>
    </source>
</evidence>
<dbReference type="EMBL" id="CYXT01000003">
    <property type="protein sequence ID" value="CUM79720.1"/>
    <property type="molecule type" value="Genomic_DNA"/>
</dbReference>
<dbReference type="PROSITE" id="PS00061">
    <property type="entry name" value="ADH_SHORT"/>
    <property type="match status" value="1"/>
</dbReference>
<dbReference type="EC" id="1.1.1.298" evidence="4"/>
<dbReference type="InterPro" id="IPR002347">
    <property type="entry name" value="SDR_fam"/>
</dbReference>
<comment type="similarity">
    <text evidence="1">Belongs to the short-chain dehydrogenases/reductases (SDR) family.</text>
</comment>
<evidence type="ECO:0000256" key="2">
    <source>
        <dbReference type="ARBA" id="ARBA00023002"/>
    </source>
</evidence>
<evidence type="ECO:0000256" key="6">
    <source>
        <dbReference type="ARBA" id="ARBA00044065"/>
    </source>
</evidence>
<dbReference type="PANTHER" id="PTHR43086">
    <property type="entry name" value="VERY-LONG-CHAIN 3-OXOOACYL-COA REDUCTASE"/>
    <property type="match status" value="1"/>
</dbReference>
<sequence length="253" mass="28879">MRNIALVTGASSGMGKEFVREISKKYKGLDEIWVVARRRERLRELKKEIIGTRVRILPLDLMEEESFERLKMVLAKEQPVVRILVNASGYGISGSFEHQTEEDAAGMIHLNCEALTRITYLVLPYLRRGSFIYQMASSAGFAPQPNFTVYAATKAYVKSFSIALRQELSYQGIRVIAVCPGPVKTEFFDRAYEQEEMKFYKKFVMADPKKVVRKAIRDARKNKAVSVYGMTMKVTMVICKLLPGRWIAKIMGK</sequence>
<evidence type="ECO:0000256" key="7">
    <source>
        <dbReference type="ARBA" id="ARBA00044271"/>
    </source>
</evidence>
<dbReference type="SUPFAM" id="SSF51735">
    <property type="entry name" value="NAD(P)-binding Rossmann-fold domains"/>
    <property type="match status" value="1"/>
</dbReference>
<reference evidence="11 12" key="1">
    <citation type="submission" date="2015-09" db="EMBL/GenBank/DDBJ databases">
        <authorList>
            <consortium name="Pathogen Informatics"/>
        </authorList>
    </citation>
    <scope>NUCLEOTIDE SEQUENCE [LARGE SCALE GENOMIC DNA]</scope>
    <source>
        <strain evidence="11 12">2789STDY5608868</strain>
    </source>
</reference>
<proteinExistence type="inferred from homology"/>
<dbReference type="Gene3D" id="3.40.50.720">
    <property type="entry name" value="NAD(P)-binding Rossmann-like Domain"/>
    <property type="match status" value="1"/>
</dbReference>
<evidence type="ECO:0000256" key="10">
    <source>
        <dbReference type="ARBA" id="ARBA00047274"/>
    </source>
</evidence>
<dbReference type="InterPro" id="IPR020904">
    <property type="entry name" value="Sc_DH/Rdtase_CS"/>
</dbReference>
<evidence type="ECO:0000256" key="9">
    <source>
        <dbReference type="ARBA" id="ARBA00045650"/>
    </source>
</evidence>
<evidence type="ECO:0000256" key="4">
    <source>
        <dbReference type="ARBA" id="ARBA00044050"/>
    </source>
</evidence>
<evidence type="ECO:0000256" key="1">
    <source>
        <dbReference type="ARBA" id="ARBA00006484"/>
    </source>
</evidence>
<dbReference type="Proteomes" id="UP000095598">
    <property type="component" value="Unassembled WGS sequence"/>
</dbReference>
<gene>
    <name evidence="11" type="primary">ydfG</name>
    <name evidence="11" type="ORF">ERS852425_00670</name>
</gene>
<dbReference type="PANTHER" id="PTHR43086:SF3">
    <property type="entry name" value="NADP-DEPENDENT 3-HYDROXY ACID DEHYDROGENASE YDFG"/>
    <property type="match status" value="1"/>
</dbReference>
<dbReference type="RefSeq" id="WP_055257951.1">
    <property type="nucleotide sequence ID" value="NZ_CAXUGA010000015.1"/>
</dbReference>
<name>A0A173RNZ6_ANAHA</name>
<keyword evidence="2 11" id="KW-0560">Oxidoreductase</keyword>
<dbReference type="EC" id="1.1.1.381" evidence="5"/>
<dbReference type="PRINTS" id="PR00081">
    <property type="entry name" value="GDHRDH"/>
</dbReference>
<dbReference type="PIRSF" id="PIRSF000126">
    <property type="entry name" value="11-beta-HSD1"/>
    <property type="match status" value="1"/>
</dbReference>
<evidence type="ECO:0000313" key="11">
    <source>
        <dbReference type="EMBL" id="CUM79720.1"/>
    </source>
</evidence>
<dbReference type="InterPro" id="IPR036291">
    <property type="entry name" value="NAD(P)-bd_dom_sf"/>
</dbReference>
<dbReference type="AlphaFoldDB" id="A0A173RNZ6"/>
<dbReference type="Pfam" id="PF00106">
    <property type="entry name" value="adh_short"/>
    <property type="match status" value="1"/>
</dbReference>
<evidence type="ECO:0000256" key="5">
    <source>
        <dbReference type="ARBA" id="ARBA00044059"/>
    </source>
</evidence>
<dbReference type="CDD" id="cd05233">
    <property type="entry name" value="SDR_c"/>
    <property type="match status" value="1"/>
</dbReference>
<organism evidence="11 12">
    <name type="scientific">Anaerostipes hadrus</name>
    <dbReference type="NCBI Taxonomy" id="649756"/>
    <lineage>
        <taxon>Bacteria</taxon>
        <taxon>Bacillati</taxon>
        <taxon>Bacillota</taxon>
        <taxon>Clostridia</taxon>
        <taxon>Lachnospirales</taxon>
        <taxon>Lachnospiraceae</taxon>
        <taxon>Anaerostipes</taxon>
    </lineage>
</organism>